<organism evidence="4 5">
    <name type="scientific">Thermocoleostomius sinensis A174</name>
    <dbReference type="NCBI Taxonomy" id="2016057"/>
    <lineage>
        <taxon>Bacteria</taxon>
        <taxon>Bacillati</taxon>
        <taxon>Cyanobacteriota</taxon>
        <taxon>Cyanophyceae</taxon>
        <taxon>Oculatellales</taxon>
        <taxon>Oculatellaceae</taxon>
        <taxon>Thermocoleostomius</taxon>
    </lineage>
</organism>
<dbReference type="Proteomes" id="UP001163152">
    <property type="component" value="Chromosome"/>
</dbReference>
<name>A0A9E9C6W9_9CYAN</name>
<reference evidence="4" key="1">
    <citation type="submission" date="2022-12" db="EMBL/GenBank/DDBJ databases">
        <title>Polyphasic identification of a Novel Hot-Spring Cyanobacterium Ocullathermofonsia sinensis gen nov. sp. nov. and Genomic Insights on its Adaptations to the Thermal Habitat.</title>
        <authorList>
            <person name="Daroch M."/>
            <person name="Tang J."/>
            <person name="Jiang Y."/>
        </authorList>
    </citation>
    <scope>NUCLEOTIDE SEQUENCE</scope>
    <source>
        <strain evidence="4">PKUAC-SCTA174</strain>
    </source>
</reference>
<protein>
    <submittedName>
        <fullName evidence="4">Thioredoxin domain-containing protein</fullName>
    </submittedName>
</protein>
<dbReference type="PANTHER" id="PTHR45663:SF11">
    <property type="entry name" value="GEO12009P1"/>
    <property type="match status" value="1"/>
</dbReference>
<feature type="domain" description="Thioredoxin" evidence="3">
    <location>
        <begin position="1"/>
        <end position="106"/>
    </location>
</feature>
<dbReference type="CDD" id="cd02947">
    <property type="entry name" value="TRX_family"/>
    <property type="match status" value="1"/>
</dbReference>
<evidence type="ECO:0000313" key="5">
    <source>
        <dbReference type="Proteomes" id="UP001163152"/>
    </source>
</evidence>
<evidence type="ECO:0000259" key="3">
    <source>
        <dbReference type="PROSITE" id="PS51352"/>
    </source>
</evidence>
<dbReference type="RefSeq" id="WP_268608078.1">
    <property type="nucleotide sequence ID" value="NZ_CP113797.1"/>
</dbReference>
<dbReference type="Gene3D" id="3.40.30.10">
    <property type="entry name" value="Glutaredoxin"/>
    <property type="match status" value="1"/>
</dbReference>
<evidence type="ECO:0000256" key="2">
    <source>
        <dbReference type="ARBA" id="ARBA00023284"/>
    </source>
</evidence>
<dbReference type="InterPro" id="IPR036249">
    <property type="entry name" value="Thioredoxin-like_sf"/>
</dbReference>
<sequence>MSLAVDQTTFNHEVLGSSVPVLVNFWAPWCGVCRLVSPMLSELKSKWGERIKLVNINADENLKLATLYKLKNLPTVMLFDQGDLQCRLEHFKSRDDFQLAMSDLQMVLEAIVAYDSCSASV</sequence>
<dbReference type="Pfam" id="PF00085">
    <property type="entry name" value="Thioredoxin"/>
    <property type="match status" value="1"/>
</dbReference>
<dbReference type="KEGG" id="tsin:OXH18_15880"/>
<evidence type="ECO:0000313" key="4">
    <source>
        <dbReference type="EMBL" id="WAL58653.1"/>
    </source>
</evidence>
<dbReference type="PANTHER" id="PTHR45663">
    <property type="entry name" value="GEO12009P1"/>
    <property type="match status" value="1"/>
</dbReference>
<keyword evidence="5" id="KW-1185">Reference proteome</keyword>
<dbReference type="GO" id="GO:0005829">
    <property type="term" value="C:cytosol"/>
    <property type="evidence" value="ECO:0007669"/>
    <property type="project" value="TreeGrafter"/>
</dbReference>
<dbReference type="PROSITE" id="PS51352">
    <property type="entry name" value="THIOREDOXIN_2"/>
    <property type="match status" value="1"/>
</dbReference>
<dbReference type="InterPro" id="IPR013766">
    <property type="entry name" value="Thioredoxin_domain"/>
</dbReference>
<proteinExistence type="inferred from homology"/>
<accession>A0A9E9C6W9</accession>
<gene>
    <name evidence="4" type="ORF">OXH18_15880</name>
</gene>
<dbReference type="SUPFAM" id="SSF52833">
    <property type="entry name" value="Thioredoxin-like"/>
    <property type="match status" value="1"/>
</dbReference>
<dbReference type="GO" id="GO:0045454">
    <property type="term" value="P:cell redox homeostasis"/>
    <property type="evidence" value="ECO:0007669"/>
    <property type="project" value="TreeGrafter"/>
</dbReference>
<dbReference type="EMBL" id="CP113797">
    <property type="protein sequence ID" value="WAL58653.1"/>
    <property type="molecule type" value="Genomic_DNA"/>
</dbReference>
<dbReference type="PRINTS" id="PR00421">
    <property type="entry name" value="THIOREDOXIN"/>
</dbReference>
<evidence type="ECO:0000256" key="1">
    <source>
        <dbReference type="ARBA" id="ARBA00008987"/>
    </source>
</evidence>
<comment type="similarity">
    <text evidence="1">Belongs to the thioredoxin family.</text>
</comment>
<keyword evidence="2" id="KW-0676">Redox-active center</keyword>
<dbReference type="GO" id="GO:0015035">
    <property type="term" value="F:protein-disulfide reductase activity"/>
    <property type="evidence" value="ECO:0007669"/>
    <property type="project" value="TreeGrafter"/>
</dbReference>
<dbReference type="AlphaFoldDB" id="A0A9E9C6W9"/>